<dbReference type="GO" id="GO:0006355">
    <property type="term" value="P:regulation of DNA-templated transcription"/>
    <property type="evidence" value="ECO:0007669"/>
    <property type="project" value="InterPro"/>
</dbReference>
<dbReference type="InterPro" id="IPR012869">
    <property type="entry name" value="RHH_5"/>
</dbReference>
<organism evidence="2 3">
    <name type="scientific">Nostoc punctiforme NIES-2108</name>
    <dbReference type="NCBI Taxonomy" id="1356359"/>
    <lineage>
        <taxon>Bacteria</taxon>
        <taxon>Bacillati</taxon>
        <taxon>Cyanobacteriota</taxon>
        <taxon>Cyanophyceae</taxon>
        <taxon>Nostocales</taxon>
        <taxon>Nostocaceae</taxon>
        <taxon>Nostoc</taxon>
    </lineage>
</organism>
<dbReference type="Pfam" id="PF07878">
    <property type="entry name" value="RHH_5"/>
    <property type="match status" value="1"/>
</dbReference>
<proteinExistence type="predicted"/>
<dbReference type="SUPFAM" id="SSF47598">
    <property type="entry name" value="Ribbon-helix-helix"/>
    <property type="match status" value="1"/>
</dbReference>
<dbReference type="AlphaFoldDB" id="A0A367R6U1"/>
<dbReference type="Proteomes" id="UP000252085">
    <property type="component" value="Unassembled WGS sequence"/>
</dbReference>
<gene>
    <name evidence="2" type="ORF">A6769_28845</name>
</gene>
<evidence type="ECO:0000259" key="1">
    <source>
        <dbReference type="Pfam" id="PF07878"/>
    </source>
</evidence>
<accession>A0A367R6U1</accession>
<sequence>MNYFKPKLNGTNNPDASDRLTVYFSDDTTLKKIEEWAKEENRSASNLAATLLAKAVQDKDKQEKSA</sequence>
<dbReference type="InterPro" id="IPR010985">
    <property type="entry name" value="Ribbon_hlx_hlx"/>
</dbReference>
<dbReference type="EMBL" id="LXQE01000169">
    <property type="protein sequence ID" value="RCJ32115.1"/>
    <property type="molecule type" value="Genomic_DNA"/>
</dbReference>
<evidence type="ECO:0000313" key="2">
    <source>
        <dbReference type="EMBL" id="RCJ32115.1"/>
    </source>
</evidence>
<name>A0A367R6U1_NOSPU</name>
<feature type="domain" description="CopG-like ribbon-helix-helix" evidence="1">
    <location>
        <begin position="17"/>
        <end position="58"/>
    </location>
</feature>
<reference evidence="2 3" key="1">
    <citation type="submission" date="2016-04" db="EMBL/GenBank/DDBJ databases">
        <authorList>
            <person name="Evans L.H."/>
            <person name="Alamgir A."/>
            <person name="Owens N."/>
            <person name="Weber N.D."/>
            <person name="Virtaneva K."/>
            <person name="Barbian K."/>
            <person name="Babar A."/>
            <person name="Rosenke K."/>
        </authorList>
    </citation>
    <scope>NUCLEOTIDE SEQUENCE [LARGE SCALE GENOMIC DNA]</scope>
    <source>
        <strain evidence="2">NIES-2108</strain>
    </source>
</reference>
<protein>
    <recommendedName>
        <fullName evidence="1">CopG-like ribbon-helix-helix domain-containing protein</fullName>
    </recommendedName>
</protein>
<evidence type="ECO:0000313" key="3">
    <source>
        <dbReference type="Proteomes" id="UP000252085"/>
    </source>
</evidence>
<comment type="caution">
    <text evidence="2">The sequence shown here is derived from an EMBL/GenBank/DDBJ whole genome shotgun (WGS) entry which is preliminary data.</text>
</comment>